<protein>
    <submittedName>
        <fullName evidence="1">Uncharacterized protein</fullName>
    </submittedName>
</protein>
<dbReference type="AlphaFoldDB" id="A0A5P2DEA5"/>
<dbReference type="Proteomes" id="UP000324101">
    <property type="component" value="Chromosome"/>
</dbReference>
<gene>
    <name evidence="1" type="ORF">DEJ51_01350</name>
</gene>
<evidence type="ECO:0000313" key="2">
    <source>
        <dbReference type="Proteomes" id="UP000324101"/>
    </source>
</evidence>
<reference evidence="1 2" key="1">
    <citation type="submission" date="2018-05" db="EMBL/GenBank/DDBJ databases">
        <title>Streptomyces venezuelae.</title>
        <authorList>
            <person name="Kim W."/>
            <person name="Lee N."/>
            <person name="Cho B.-K."/>
        </authorList>
    </citation>
    <scope>NUCLEOTIDE SEQUENCE [LARGE SCALE GENOMIC DNA]</scope>
    <source>
        <strain evidence="1 2">ATCC 21018</strain>
    </source>
</reference>
<accession>A0A5P2DEA5</accession>
<sequence length="73" mass="7461">MVTGHPPLLCRGCAGNLYAVCTMDHAGGNKTGQWEVDHEMPVPCPLAGLLPLTGTAASVHDLPGAEEVLGPQG</sequence>
<proteinExistence type="predicted"/>
<evidence type="ECO:0000313" key="1">
    <source>
        <dbReference type="EMBL" id="QES53073.1"/>
    </source>
</evidence>
<dbReference type="EMBL" id="CP029189">
    <property type="protein sequence ID" value="QES53073.1"/>
    <property type="molecule type" value="Genomic_DNA"/>
</dbReference>
<name>A0A5P2DEA5_STRVZ</name>
<organism evidence="1 2">
    <name type="scientific">Streptomyces venezuelae</name>
    <dbReference type="NCBI Taxonomy" id="54571"/>
    <lineage>
        <taxon>Bacteria</taxon>
        <taxon>Bacillati</taxon>
        <taxon>Actinomycetota</taxon>
        <taxon>Actinomycetes</taxon>
        <taxon>Kitasatosporales</taxon>
        <taxon>Streptomycetaceae</taxon>
        <taxon>Streptomyces</taxon>
    </lineage>
</organism>